<feature type="region of interest" description="Disordered" evidence="1">
    <location>
        <begin position="59"/>
        <end position="89"/>
    </location>
</feature>
<feature type="compositionally biased region" description="Low complexity" evidence="1">
    <location>
        <begin position="215"/>
        <end position="227"/>
    </location>
</feature>
<proteinExistence type="predicted"/>
<sequence length="445" mass="49427">MSKENEAPKLDNKDVRAIFESLHDSKPAPPGLRFQIVTVGPDGQGLSPPNHEYEDGIYVLLKPDKSKKKKRSKNSRGDDFESPKIPPHLAHLKMKTPLSNITKWSLSGPQFPRPTAIQQRYCYPQGDSEYASKKGAALWTMYNCNGKEDKEYRLLHVYFSVKRANNTGRNTLSVSGCSKTSSIPSKDKKKKANRKRAILDAGKGGKQQKRSDSKPGSYPLLPGVLLPSSPRKNNDPIFRLPFINVSPNAVSTSSGPIEPNLSRDGSFDDNFGARKIYTIPSYLLNGDEESYEANTSLNGDVEDIFRESELSDGACDYDNMMGIDLTDPSSTMRAASVEWPALTDAVDTKHTPYPHHQPEDNFPEVLIGNLNVLHEKIIHEWIGSRPRSEQGLLVNVVANWARSISRSPLEIIRLGKEVKEGRDDIPDGIGLIESLMEDEDMAVAV</sequence>
<evidence type="ECO:0000313" key="2">
    <source>
        <dbReference type="EMBL" id="CAE0730164.1"/>
    </source>
</evidence>
<protein>
    <submittedName>
        <fullName evidence="2">Uncharacterized protein</fullName>
    </submittedName>
</protein>
<feature type="compositionally biased region" description="Polar residues" evidence="1">
    <location>
        <begin position="169"/>
        <end position="184"/>
    </location>
</feature>
<dbReference type="EMBL" id="HBIX01035087">
    <property type="protein sequence ID" value="CAE0730164.1"/>
    <property type="molecule type" value="Transcribed_RNA"/>
</dbReference>
<evidence type="ECO:0000256" key="1">
    <source>
        <dbReference type="SAM" id="MobiDB-lite"/>
    </source>
</evidence>
<organism evidence="2">
    <name type="scientific">Pseudo-nitzschia australis</name>
    <dbReference type="NCBI Taxonomy" id="44445"/>
    <lineage>
        <taxon>Eukaryota</taxon>
        <taxon>Sar</taxon>
        <taxon>Stramenopiles</taxon>
        <taxon>Ochrophyta</taxon>
        <taxon>Bacillariophyta</taxon>
        <taxon>Bacillariophyceae</taxon>
        <taxon>Bacillariophycidae</taxon>
        <taxon>Bacillariales</taxon>
        <taxon>Bacillariaceae</taxon>
        <taxon>Pseudo-nitzschia</taxon>
    </lineage>
</organism>
<feature type="region of interest" description="Disordered" evidence="1">
    <location>
        <begin position="169"/>
        <end position="227"/>
    </location>
</feature>
<accession>A0A7S4EQT3</accession>
<feature type="compositionally biased region" description="Basic residues" evidence="1">
    <location>
        <begin position="65"/>
        <end position="74"/>
    </location>
</feature>
<reference evidence="2" key="1">
    <citation type="submission" date="2021-01" db="EMBL/GenBank/DDBJ databases">
        <authorList>
            <person name="Corre E."/>
            <person name="Pelletier E."/>
            <person name="Niang G."/>
            <person name="Scheremetjew M."/>
            <person name="Finn R."/>
            <person name="Kale V."/>
            <person name="Holt S."/>
            <person name="Cochrane G."/>
            <person name="Meng A."/>
            <person name="Brown T."/>
            <person name="Cohen L."/>
        </authorList>
    </citation>
    <scope>NUCLEOTIDE SEQUENCE</scope>
    <source>
        <strain evidence="2">10249 10 AB</strain>
    </source>
</reference>
<feature type="compositionally biased region" description="Basic residues" evidence="1">
    <location>
        <begin position="187"/>
        <end position="196"/>
    </location>
</feature>
<dbReference type="AlphaFoldDB" id="A0A7S4EQT3"/>
<name>A0A7S4EQT3_9STRA</name>
<gene>
    <name evidence="2" type="ORF">PAUS00366_LOCUS22950</name>
</gene>